<keyword evidence="2" id="KW-0517">Myogenesis</keyword>
<dbReference type="FunFam" id="2.10.110.10:FF:000001">
    <property type="entry name" value="Cysteine and glycine-rich protein 1"/>
    <property type="match status" value="1"/>
</dbReference>
<dbReference type="GO" id="GO:0045214">
    <property type="term" value="P:sarcomere organization"/>
    <property type="evidence" value="ECO:0007669"/>
    <property type="project" value="TreeGrafter"/>
</dbReference>
<dbReference type="PROSITE" id="PS00478">
    <property type="entry name" value="LIM_DOMAIN_1"/>
    <property type="match status" value="1"/>
</dbReference>
<keyword evidence="5 8" id="KW-0862">Zinc</keyword>
<keyword evidence="3 8" id="KW-0479">Metal-binding</keyword>
<evidence type="ECO:0000256" key="3">
    <source>
        <dbReference type="ARBA" id="ARBA00022723"/>
    </source>
</evidence>
<dbReference type="GO" id="GO:0046872">
    <property type="term" value="F:metal ion binding"/>
    <property type="evidence" value="ECO:0007669"/>
    <property type="project" value="UniProtKB-KW"/>
</dbReference>
<evidence type="ECO:0000256" key="2">
    <source>
        <dbReference type="ARBA" id="ARBA00022541"/>
    </source>
</evidence>
<evidence type="ECO:0000313" key="10">
    <source>
        <dbReference type="EMBL" id="JAG75864.1"/>
    </source>
</evidence>
<evidence type="ECO:0000256" key="5">
    <source>
        <dbReference type="ARBA" id="ARBA00022833"/>
    </source>
</evidence>
<feature type="domain" description="LIM zinc-binding" evidence="9">
    <location>
        <begin position="167"/>
        <end position="227"/>
    </location>
</feature>
<evidence type="ECO:0000256" key="1">
    <source>
        <dbReference type="ARBA" id="ARBA00004123"/>
    </source>
</evidence>
<dbReference type="SMART" id="SM00132">
    <property type="entry name" value="LIM"/>
    <property type="match status" value="1"/>
</dbReference>
<comment type="subcellular location">
    <subcellularLocation>
        <location evidence="1">Nucleus</location>
    </subcellularLocation>
</comment>
<dbReference type="SUPFAM" id="SSF57716">
    <property type="entry name" value="Glucocorticoid receptor-like (DNA-binding domain)"/>
    <property type="match status" value="2"/>
</dbReference>
<dbReference type="AlphaFoldDB" id="A0A0C9QZF5"/>
<name>A0A0C9QZF5_9HYME</name>
<dbReference type="EMBL" id="GBYB01006097">
    <property type="protein sequence ID" value="JAG75864.1"/>
    <property type="molecule type" value="Transcribed_RNA"/>
</dbReference>
<evidence type="ECO:0000256" key="6">
    <source>
        <dbReference type="ARBA" id="ARBA00023038"/>
    </source>
</evidence>
<protein>
    <submittedName>
        <fullName evidence="10">CSRP2 protein</fullName>
    </submittedName>
</protein>
<keyword evidence="7" id="KW-0539">Nucleus</keyword>
<evidence type="ECO:0000256" key="7">
    <source>
        <dbReference type="ARBA" id="ARBA00023242"/>
    </source>
</evidence>
<proteinExistence type="predicted"/>
<evidence type="ECO:0000256" key="8">
    <source>
        <dbReference type="PROSITE-ProRule" id="PRU00125"/>
    </source>
</evidence>
<dbReference type="Pfam" id="PF00412">
    <property type="entry name" value="LIM"/>
    <property type="match status" value="1"/>
</dbReference>
<dbReference type="GO" id="GO:0008307">
    <property type="term" value="F:structural constituent of muscle"/>
    <property type="evidence" value="ECO:0007669"/>
    <property type="project" value="TreeGrafter"/>
</dbReference>
<evidence type="ECO:0000259" key="9">
    <source>
        <dbReference type="PROSITE" id="PS50023"/>
    </source>
</evidence>
<dbReference type="PANTHER" id="PTHR24215:SF35">
    <property type="entry name" value="MUSCLE LIM PROTEIN MLP84B"/>
    <property type="match status" value="1"/>
</dbReference>
<dbReference type="GO" id="GO:0030018">
    <property type="term" value="C:Z disc"/>
    <property type="evidence" value="ECO:0007669"/>
    <property type="project" value="TreeGrafter"/>
</dbReference>
<keyword evidence="4" id="KW-0677">Repeat</keyword>
<dbReference type="GO" id="GO:0007517">
    <property type="term" value="P:muscle organ development"/>
    <property type="evidence" value="ECO:0007669"/>
    <property type="project" value="UniProtKB-KW"/>
</dbReference>
<dbReference type="Gene3D" id="2.10.110.10">
    <property type="entry name" value="Cysteine Rich Protein"/>
    <property type="match status" value="1"/>
</dbReference>
<dbReference type="GO" id="GO:0042805">
    <property type="term" value="F:actinin binding"/>
    <property type="evidence" value="ECO:0007669"/>
    <property type="project" value="TreeGrafter"/>
</dbReference>
<reference evidence="10" key="1">
    <citation type="submission" date="2015-01" db="EMBL/GenBank/DDBJ databases">
        <title>Transcriptome Assembly of Fopius arisanus.</title>
        <authorList>
            <person name="Geib S."/>
        </authorList>
    </citation>
    <scope>NUCLEOTIDE SEQUENCE</scope>
</reference>
<dbReference type="PANTHER" id="PTHR24215">
    <property type="entry name" value="RHO-GTPASE-ACTIVATING PROTEIN LRG1"/>
    <property type="match status" value="1"/>
</dbReference>
<accession>A0A0C9QZF5</accession>
<evidence type="ECO:0000256" key="4">
    <source>
        <dbReference type="ARBA" id="ARBA00022737"/>
    </source>
</evidence>
<dbReference type="GO" id="GO:0005634">
    <property type="term" value="C:nucleus"/>
    <property type="evidence" value="ECO:0007669"/>
    <property type="project" value="UniProtKB-SubCell"/>
</dbReference>
<keyword evidence="6 8" id="KW-0440">LIM domain</keyword>
<dbReference type="PROSITE" id="PS50023">
    <property type="entry name" value="LIM_DOMAIN_2"/>
    <property type="match status" value="1"/>
</dbReference>
<organism evidence="10">
    <name type="scientific">Fopius arisanus</name>
    <dbReference type="NCBI Taxonomy" id="64838"/>
    <lineage>
        <taxon>Eukaryota</taxon>
        <taxon>Metazoa</taxon>
        <taxon>Ecdysozoa</taxon>
        <taxon>Arthropoda</taxon>
        <taxon>Hexapoda</taxon>
        <taxon>Insecta</taxon>
        <taxon>Pterygota</taxon>
        <taxon>Neoptera</taxon>
        <taxon>Endopterygota</taxon>
        <taxon>Hymenoptera</taxon>
        <taxon>Apocrita</taxon>
        <taxon>Ichneumonoidea</taxon>
        <taxon>Braconidae</taxon>
        <taxon>Opiinae</taxon>
        <taxon>Fopius</taxon>
    </lineage>
</organism>
<sequence>MENTGYVNSNENQNEKWKLLGEQRLGGGFGYHCSENSPMIPDSCCSKFSTHYNHHSDSCNIREGSNKLSLSTTNSHECGNSGFHRIGSKCSCETSGKACVLKKSRVSTFSRTPAHSCVTSADSRCHARRNGFARYSMSAPYFKIYDVNPRNNQPVPHLNYECFGGGVDCQRCGLKVYQAEMHIASGVPYHNICFSCYCCRKSLETLTYHESCGEIYCKQCYIRNFGPQGYGYSGVLQTPM</sequence>
<dbReference type="GO" id="GO:0060537">
    <property type="term" value="P:muscle tissue development"/>
    <property type="evidence" value="ECO:0007669"/>
    <property type="project" value="TreeGrafter"/>
</dbReference>
<gene>
    <name evidence="10" type="primary">CSRP2</name>
    <name evidence="10" type="ORF">g.26413</name>
</gene>
<dbReference type="InterPro" id="IPR001781">
    <property type="entry name" value="Znf_LIM"/>
</dbReference>